<keyword evidence="3" id="KW-0678">Repressor</keyword>
<dbReference type="InterPro" id="IPR007412">
    <property type="entry name" value="FlgM"/>
</dbReference>
<feature type="domain" description="Anti-sigma-28 factor FlgM C-terminal" evidence="7">
    <location>
        <begin position="45"/>
        <end position="94"/>
    </location>
</feature>
<evidence type="ECO:0000256" key="3">
    <source>
        <dbReference type="ARBA" id="ARBA00022491"/>
    </source>
</evidence>
<evidence type="ECO:0000313" key="9">
    <source>
        <dbReference type="Proteomes" id="UP000051448"/>
    </source>
</evidence>
<keyword evidence="8" id="KW-0282">Flagellum</keyword>
<evidence type="ECO:0000256" key="5">
    <source>
        <dbReference type="ARBA" id="ARBA00023015"/>
    </source>
</evidence>
<name>A0A0R1M3M8_9LACO</name>
<keyword evidence="9" id="KW-1185">Reference proteome</keyword>
<dbReference type="PATRIC" id="fig|1423759.3.peg.2215"/>
<accession>A0A0R1M3M8</accession>
<dbReference type="Proteomes" id="UP000051448">
    <property type="component" value="Unassembled WGS sequence"/>
</dbReference>
<dbReference type="OrthoDB" id="2297706at2"/>
<evidence type="ECO:0000259" key="7">
    <source>
        <dbReference type="Pfam" id="PF04316"/>
    </source>
</evidence>
<keyword evidence="5" id="KW-0805">Transcription regulation</keyword>
<keyword evidence="8" id="KW-0969">Cilium</keyword>
<keyword evidence="6" id="KW-0804">Transcription</keyword>
<proteinExistence type="inferred from homology"/>
<dbReference type="STRING" id="1423759.FC92_GL002119"/>
<evidence type="ECO:0000256" key="1">
    <source>
        <dbReference type="ARBA" id="ARBA00005322"/>
    </source>
</evidence>
<dbReference type="GO" id="GO:0044781">
    <property type="term" value="P:bacterial-type flagellum organization"/>
    <property type="evidence" value="ECO:0007669"/>
    <property type="project" value="UniProtKB-KW"/>
</dbReference>
<sequence>MDILKIDGYQGTNIYGEQAAKLSKNTQLAADKNQTSNKSSKESTSVELSEKAQKIMQGAHVEPGIDLNKVATLKNAINSGNYKISAEDIAKRMMAQVNIQKED</sequence>
<dbReference type="AlphaFoldDB" id="A0A0R1M3M8"/>
<dbReference type="EMBL" id="AZDX01000078">
    <property type="protein sequence ID" value="KRL02655.1"/>
    <property type="molecule type" value="Genomic_DNA"/>
</dbReference>
<keyword evidence="4" id="KW-1005">Bacterial flagellum biogenesis</keyword>
<evidence type="ECO:0000313" key="8">
    <source>
        <dbReference type="EMBL" id="KRL02655.1"/>
    </source>
</evidence>
<dbReference type="GO" id="GO:0045892">
    <property type="term" value="P:negative regulation of DNA-templated transcription"/>
    <property type="evidence" value="ECO:0007669"/>
    <property type="project" value="InterPro"/>
</dbReference>
<dbReference type="InterPro" id="IPR031316">
    <property type="entry name" value="FlgM_C"/>
</dbReference>
<evidence type="ECO:0000256" key="2">
    <source>
        <dbReference type="ARBA" id="ARBA00017823"/>
    </source>
</evidence>
<dbReference type="Pfam" id="PF04316">
    <property type="entry name" value="FlgM"/>
    <property type="match status" value="1"/>
</dbReference>
<gene>
    <name evidence="8" type="ORF">FC92_GL002119</name>
</gene>
<dbReference type="NCBIfam" id="TIGR03824">
    <property type="entry name" value="FlgM_jcvi"/>
    <property type="match status" value="1"/>
</dbReference>
<organism evidence="8 9">
    <name type="scientific">Liquorilactobacillus hordei DSM 19519</name>
    <dbReference type="NCBI Taxonomy" id="1423759"/>
    <lineage>
        <taxon>Bacteria</taxon>
        <taxon>Bacillati</taxon>
        <taxon>Bacillota</taxon>
        <taxon>Bacilli</taxon>
        <taxon>Lactobacillales</taxon>
        <taxon>Lactobacillaceae</taxon>
        <taxon>Liquorilactobacillus</taxon>
    </lineage>
</organism>
<protein>
    <recommendedName>
        <fullName evidence="2">Negative regulator of flagellin synthesis</fullName>
    </recommendedName>
</protein>
<dbReference type="InterPro" id="IPR035890">
    <property type="entry name" value="Anti-sigma-28_factor_FlgM_sf"/>
</dbReference>
<comment type="similarity">
    <text evidence="1">Belongs to the FlgM family.</text>
</comment>
<comment type="caution">
    <text evidence="8">The sequence shown here is derived from an EMBL/GenBank/DDBJ whole genome shotgun (WGS) entry which is preliminary data.</text>
</comment>
<evidence type="ECO:0000256" key="6">
    <source>
        <dbReference type="ARBA" id="ARBA00023163"/>
    </source>
</evidence>
<reference evidence="8 9" key="1">
    <citation type="journal article" date="2015" name="Genome Announc.">
        <title>Expanding the biotechnology potential of lactobacilli through comparative genomics of 213 strains and associated genera.</title>
        <authorList>
            <person name="Sun Z."/>
            <person name="Harris H.M."/>
            <person name="McCann A."/>
            <person name="Guo C."/>
            <person name="Argimon S."/>
            <person name="Zhang W."/>
            <person name="Yang X."/>
            <person name="Jeffery I.B."/>
            <person name="Cooney J.C."/>
            <person name="Kagawa T.F."/>
            <person name="Liu W."/>
            <person name="Song Y."/>
            <person name="Salvetti E."/>
            <person name="Wrobel A."/>
            <person name="Rasinkangas P."/>
            <person name="Parkhill J."/>
            <person name="Rea M.C."/>
            <person name="O'Sullivan O."/>
            <person name="Ritari J."/>
            <person name="Douillard F.P."/>
            <person name="Paul Ross R."/>
            <person name="Yang R."/>
            <person name="Briner A.E."/>
            <person name="Felis G.E."/>
            <person name="de Vos W.M."/>
            <person name="Barrangou R."/>
            <person name="Klaenhammer T.R."/>
            <person name="Caufield P.W."/>
            <person name="Cui Y."/>
            <person name="Zhang H."/>
            <person name="O'Toole P.W."/>
        </authorList>
    </citation>
    <scope>NUCLEOTIDE SEQUENCE [LARGE SCALE GENOMIC DNA]</scope>
    <source>
        <strain evidence="8 9">DSM 19519</strain>
    </source>
</reference>
<keyword evidence="8" id="KW-0966">Cell projection</keyword>
<dbReference type="SUPFAM" id="SSF101498">
    <property type="entry name" value="Anti-sigma factor FlgM"/>
    <property type="match status" value="1"/>
</dbReference>
<evidence type="ECO:0000256" key="4">
    <source>
        <dbReference type="ARBA" id="ARBA00022795"/>
    </source>
</evidence>